<name>A0A6J5YHG8_9ZZZZ</name>
<gene>
    <name evidence="1" type="ORF">UFOPK1392_01663</name>
</gene>
<dbReference type="EMBL" id="CAEMXZ010000083">
    <property type="protein sequence ID" value="CAB4323901.1"/>
    <property type="molecule type" value="Genomic_DNA"/>
</dbReference>
<evidence type="ECO:0000313" key="1">
    <source>
        <dbReference type="EMBL" id="CAB4323901.1"/>
    </source>
</evidence>
<protein>
    <submittedName>
        <fullName evidence="1">Unannotated protein</fullName>
    </submittedName>
</protein>
<dbReference type="AlphaFoldDB" id="A0A6J5YHG8"/>
<organism evidence="1">
    <name type="scientific">freshwater metagenome</name>
    <dbReference type="NCBI Taxonomy" id="449393"/>
    <lineage>
        <taxon>unclassified sequences</taxon>
        <taxon>metagenomes</taxon>
        <taxon>ecological metagenomes</taxon>
    </lineage>
</organism>
<proteinExistence type="predicted"/>
<reference evidence="1" key="1">
    <citation type="submission" date="2020-05" db="EMBL/GenBank/DDBJ databases">
        <authorList>
            <person name="Chiriac C."/>
            <person name="Salcher M."/>
            <person name="Ghai R."/>
            <person name="Kavagutti S V."/>
        </authorList>
    </citation>
    <scope>NUCLEOTIDE SEQUENCE</scope>
</reference>
<sequence>MDPAHRRLRVDDEPQELLARCALRRIGVTHDASEMLNRGSGIRQCVNLLFIDQLQTVFDGT</sequence>
<accession>A0A6J5YHG8</accession>